<name>A0A150GZ38_GONPE</name>
<feature type="compositionally biased region" description="Gly residues" evidence="1">
    <location>
        <begin position="308"/>
        <end position="318"/>
    </location>
</feature>
<feature type="domain" description="Peptidase M11 gametolysin" evidence="2">
    <location>
        <begin position="139"/>
        <end position="301"/>
    </location>
</feature>
<protein>
    <recommendedName>
        <fullName evidence="2">Peptidase M11 gametolysin domain-containing protein</fullName>
    </recommendedName>
</protein>
<organism evidence="3 4">
    <name type="scientific">Gonium pectorale</name>
    <name type="common">Green alga</name>
    <dbReference type="NCBI Taxonomy" id="33097"/>
    <lineage>
        <taxon>Eukaryota</taxon>
        <taxon>Viridiplantae</taxon>
        <taxon>Chlorophyta</taxon>
        <taxon>core chlorophytes</taxon>
        <taxon>Chlorophyceae</taxon>
        <taxon>CS clade</taxon>
        <taxon>Chlamydomonadales</taxon>
        <taxon>Volvocaceae</taxon>
        <taxon>Gonium</taxon>
    </lineage>
</organism>
<evidence type="ECO:0000313" key="3">
    <source>
        <dbReference type="EMBL" id="KXZ54600.1"/>
    </source>
</evidence>
<dbReference type="Proteomes" id="UP000075714">
    <property type="component" value="Unassembled WGS sequence"/>
</dbReference>
<dbReference type="AlphaFoldDB" id="A0A150GZ38"/>
<feature type="domain" description="Peptidase M11 gametolysin" evidence="2">
    <location>
        <begin position="347"/>
        <end position="449"/>
    </location>
</feature>
<evidence type="ECO:0000259" key="2">
    <source>
        <dbReference type="Pfam" id="PF05548"/>
    </source>
</evidence>
<proteinExistence type="predicted"/>
<reference evidence="4" key="1">
    <citation type="journal article" date="2016" name="Nat. Commun.">
        <title>The Gonium pectorale genome demonstrates co-option of cell cycle regulation during the evolution of multicellularity.</title>
        <authorList>
            <person name="Hanschen E.R."/>
            <person name="Marriage T.N."/>
            <person name="Ferris P.J."/>
            <person name="Hamaji T."/>
            <person name="Toyoda A."/>
            <person name="Fujiyama A."/>
            <person name="Neme R."/>
            <person name="Noguchi H."/>
            <person name="Minakuchi Y."/>
            <person name="Suzuki M."/>
            <person name="Kawai-Toyooka H."/>
            <person name="Smith D.R."/>
            <person name="Sparks H."/>
            <person name="Anderson J."/>
            <person name="Bakaric R."/>
            <person name="Luria V."/>
            <person name="Karger A."/>
            <person name="Kirschner M.W."/>
            <person name="Durand P.M."/>
            <person name="Michod R.E."/>
            <person name="Nozaki H."/>
            <person name="Olson B.J."/>
        </authorList>
    </citation>
    <scope>NUCLEOTIDE SEQUENCE [LARGE SCALE GENOMIC DNA]</scope>
    <source>
        <strain evidence="4">NIES-2863</strain>
    </source>
</reference>
<feature type="region of interest" description="Disordered" evidence="1">
    <location>
        <begin position="1"/>
        <end position="100"/>
    </location>
</feature>
<feature type="region of interest" description="Disordered" evidence="1">
    <location>
        <begin position="307"/>
        <end position="344"/>
    </location>
</feature>
<dbReference type="Pfam" id="PF05548">
    <property type="entry name" value="Peptidase_M11"/>
    <property type="match status" value="2"/>
</dbReference>
<dbReference type="STRING" id="33097.A0A150GZ38"/>
<sequence>MPVAAARAAAAVGGGADGDADNGRQQPQPQRRRLQEEGQQQLLHTGEGVKADGCAEARPLGRLLSDGGSGGQRRRRQGRRQQAVMPPAAPDLTAGPDEGADADYVLVGEARRQAVSFFASGSNVEVPGGPVPFSSITFVLNVCGRTNPVQPKDLEPYWFGDVSDGPTLSQFFETCSHGARTFSRERNLVVGPLDVPCAAVPSTGRPFNSSRCTDRELFGWADWAMAAALQANPGLLLQQRSQRRVFLLPDLPACGGWESLASLGCGRSCPVFLKLRDGATPRWVASQLMHDLSHTLSMGHSAALPGALGPGAPGGPRGDGTCPLGGAAEGAGGGSSGGGGGGGAGSGGGLVCPNAANGWKVGWTGPLEGTDLSGLPPGFVGALRLPPTGRDRAAVARLVVGADRKPAGHPSAGRDSTFYVSYRLEAGAYDTGLPAALAGQVYVHEYDGSTTQDGTVYQPLLVGSSAAAASDGGGGTSGAAVQVPLGAGATAFFRLQLVAADADGATVFVCSSAGGPLPSNEGVDSCEECYDGMDNDCNGYADDADEYCLTHCYYR</sequence>
<dbReference type="OrthoDB" id="539020at2759"/>
<accession>A0A150GZ38</accession>
<evidence type="ECO:0000256" key="1">
    <source>
        <dbReference type="SAM" id="MobiDB-lite"/>
    </source>
</evidence>
<dbReference type="EMBL" id="LSYV01000005">
    <property type="protein sequence ID" value="KXZ54600.1"/>
    <property type="molecule type" value="Genomic_DNA"/>
</dbReference>
<feature type="compositionally biased region" description="Gly residues" evidence="1">
    <location>
        <begin position="327"/>
        <end position="344"/>
    </location>
</feature>
<evidence type="ECO:0000313" key="4">
    <source>
        <dbReference type="Proteomes" id="UP000075714"/>
    </source>
</evidence>
<feature type="compositionally biased region" description="Low complexity" evidence="1">
    <location>
        <begin position="1"/>
        <end position="11"/>
    </location>
</feature>
<comment type="caution">
    <text evidence="3">The sequence shown here is derived from an EMBL/GenBank/DDBJ whole genome shotgun (WGS) entry which is preliminary data.</text>
</comment>
<dbReference type="InterPro" id="IPR008752">
    <property type="entry name" value="Peptidase_M11"/>
</dbReference>
<keyword evidence="4" id="KW-1185">Reference proteome</keyword>
<gene>
    <name evidence="3" type="ORF">GPECTOR_4g665</name>
</gene>